<accession>A0A1H7X676</accession>
<protein>
    <recommendedName>
        <fullName evidence="4">CS1 type fimbrial major subunit</fullName>
    </recommendedName>
</protein>
<evidence type="ECO:0000313" key="2">
    <source>
        <dbReference type="EMBL" id="SEM29362.1"/>
    </source>
</evidence>
<sequence length="177" mass="18939">MKKCILASFALLGFAAMKAQQTVTLNVRLKPIQTLVVNNSQKIVNLDYVTKDDYANGVSSINPDHLSIYSTGGFQVKVKAANSALQNVNNINKSIQANTIRIKASAGTDGLSGAQYAQNATLSANETNLVTSTLGGVDRKINIEYKGAGANAYLNKYIAGQDPTVYTTELTYTIISQ</sequence>
<name>A0A1H7X676_9FLAO</name>
<dbReference type="Proteomes" id="UP000199450">
    <property type="component" value="Unassembled WGS sequence"/>
</dbReference>
<dbReference type="STRING" id="295069.SAMN05421856_102242"/>
<evidence type="ECO:0000256" key="1">
    <source>
        <dbReference type="SAM" id="SignalP"/>
    </source>
</evidence>
<evidence type="ECO:0008006" key="4">
    <source>
        <dbReference type="Google" id="ProtNLM"/>
    </source>
</evidence>
<feature type="signal peptide" evidence="1">
    <location>
        <begin position="1"/>
        <end position="19"/>
    </location>
</feature>
<organism evidence="2 3">
    <name type="scientific">Chryseobacterium taichungense</name>
    <dbReference type="NCBI Taxonomy" id="295069"/>
    <lineage>
        <taxon>Bacteria</taxon>
        <taxon>Pseudomonadati</taxon>
        <taxon>Bacteroidota</taxon>
        <taxon>Flavobacteriia</taxon>
        <taxon>Flavobacteriales</taxon>
        <taxon>Weeksellaceae</taxon>
        <taxon>Chryseobacterium group</taxon>
        <taxon>Chryseobacterium</taxon>
    </lineage>
</organism>
<dbReference type="EMBL" id="FOBV01000002">
    <property type="protein sequence ID" value="SEM29362.1"/>
    <property type="molecule type" value="Genomic_DNA"/>
</dbReference>
<keyword evidence="3" id="KW-1185">Reference proteome</keyword>
<dbReference type="AlphaFoldDB" id="A0A1H7X676"/>
<dbReference type="RefSeq" id="WP_089998865.1">
    <property type="nucleotide sequence ID" value="NZ_DAMCDB010000011.1"/>
</dbReference>
<dbReference type="OrthoDB" id="713374at2"/>
<reference evidence="3" key="1">
    <citation type="submission" date="2016-10" db="EMBL/GenBank/DDBJ databases">
        <authorList>
            <person name="Varghese N."/>
            <person name="Submissions S."/>
        </authorList>
    </citation>
    <scope>NUCLEOTIDE SEQUENCE [LARGE SCALE GENOMIC DNA]</scope>
    <source>
        <strain evidence="3">DSM 17453</strain>
    </source>
</reference>
<evidence type="ECO:0000313" key="3">
    <source>
        <dbReference type="Proteomes" id="UP000199450"/>
    </source>
</evidence>
<proteinExistence type="predicted"/>
<feature type="chain" id="PRO_5011766117" description="CS1 type fimbrial major subunit" evidence="1">
    <location>
        <begin position="20"/>
        <end position="177"/>
    </location>
</feature>
<keyword evidence="1" id="KW-0732">Signal</keyword>
<gene>
    <name evidence="2" type="ORF">SAMN05421856_102242</name>
</gene>